<keyword evidence="2" id="KW-1185">Reference proteome</keyword>
<dbReference type="OrthoDB" id="7888975at2"/>
<gene>
    <name evidence="1" type="ORF">SKP52_14990</name>
</gene>
<name>A0A0A7PIQ5_9SPHN</name>
<proteinExistence type="predicted"/>
<protein>
    <submittedName>
        <fullName evidence="1">Uncharacterized protein</fullName>
    </submittedName>
</protein>
<dbReference type="HOGENOM" id="CLU_050205_0_0_5"/>
<dbReference type="AlphaFoldDB" id="A0A0A7PIQ5"/>
<evidence type="ECO:0000313" key="2">
    <source>
        <dbReference type="Proteomes" id="UP000030907"/>
    </source>
</evidence>
<dbReference type="Proteomes" id="UP000030907">
    <property type="component" value="Chromosome"/>
</dbReference>
<accession>A0A0A7PIQ5</accession>
<organism evidence="1 2">
    <name type="scientific">Sphingopyxis fribergensis</name>
    <dbReference type="NCBI Taxonomy" id="1515612"/>
    <lineage>
        <taxon>Bacteria</taxon>
        <taxon>Pseudomonadati</taxon>
        <taxon>Pseudomonadota</taxon>
        <taxon>Alphaproteobacteria</taxon>
        <taxon>Sphingomonadales</taxon>
        <taxon>Sphingomonadaceae</taxon>
        <taxon>Sphingopyxis</taxon>
    </lineage>
</organism>
<dbReference type="RefSeq" id="WP_039575961.1">
    <property type="nucleotide sequence ID" value="NZ_CP009122.1"/>
</dbReference>
<reference evidence="1 2" key="1">
    <citation type="journal article" date="2015" name="Int. J. Syst. Evol. Microbiol.">
        <title>Description of Sphingopyxis fribergensis sp. nov. - a soil bacterium with the ability to degrade styrene and phenylacetic acid.</title>
        <authorList>
            <person name="Oelschlagel M."/>
            <person name="Ruckert C."/>
            <person name="Kalinowski J."/>
            <person name="Schmidt G."/>
            <person name="Schlomann M."/>
            <person name="Tischler D."/>
        </authorList>
    </citation>
    <scope>NUCLEOTIDE SEQUENCE [LARGE SCALE GENOMIC DNA]</scope>
    <source>
        <strain evidence="1 2">Kp5.2</strain>
    </source>
</reference>
<sequence length="412" mass="45461">MSEIASLLDDGTITDPFFQVIHDGEWNACIGKQGDDLNYVEGYLDAAQILVDTLIKQENYRGRDTLAMPILYNARHGLELALKFILRELSSINMAVPRGGAADHDVKAYWEQLSGQPIGDLHCRALIAELQPFALSLGCIDPGGQELRYFDSRDGKQSLAEKAVVNLPLIQASIRGLRDILGNLINRVFQLKEEVAAGAMTNECSRADLVDIARIVGPQARWIEESFLDRKTEAKATFGLSGNGLSRALTAIREGRQLRTLIGLEAPLAHLTAGLVLEVAARWLQTYPPPTLNSEPIIISADEIDFEEMVAHGEAVAALDNWVIDRLSVEEFADLETVFYIGRDQLFGEFYERKLDGTLIAHRLEPNRSAVVDDIMSKTNFLDGLIAGLSRVGQPNLSVAVEQLQNGARRKI</sequence>
<dbReference type="STRING" id="1515612.SKP52_14990"/>
<dbReference type="KEGG" id="sphk:SKP52_14990"/>
<dbReference type="EMBL" id="CP009122">
    <property type="protein sequence ID" value="AJA09880.1"/>
    <property type="molecule type" value="Genomic_DNA"/>
</dbReference>
<evidence type="ECO:0000313" key="1">
    <source>
        <dbReference type="EMBL" id="AJA09880.1"/>
    </source>
</evidence>